<dbReference type="InterPro" id="IPR001173">
    <property type="entry name" value="Glyco_trans_2-like"/>
</dbReference>
<dbReference type="Pfam" id="PF00535">
    <property type="entry name" value="Glycos_transf_2"/>
    <property type="match status" value="1"/>
</dbReference>
<evidence type="ECO:0000256" key="4">
    <source>
        <dbReference type="ARBA" id="ARBA00022679"/>
    </source>
</evidence>
<reference evidence="7" key="1">
    <citation type="submission" date="2016-10" db="EMBL/GenBank/DDBJ databases">
        <authorList>
            <person name="Varghese N."/>
            <person name="Submissions S."/>
        </authorList>
    </citation>
    <scope>NUCLEOTIDE SEQUENCE [LARGE SCALE GENOMIC DNA]</scope>
    <source>
        <strain evidence="7">DSM 10002</strain>
    </source>
</reference>
<sequence length="813" mass="91444">MTKVSVILVNYRGAQDTIDAVKYLRQTSWPQDQLEIVVVENNSGDDSLAKFREQIPNEVIVDAGKNLGFAGGCNLGVASSTGDVVAFLNNDARPDENWISAAVARIEADPKIGCVASKVLNWEGDKIDYVDGSLTWFGMGYKREAGWDYVGQGSSEKNVLFATGAAMFVPRHVYEELGGFDEKFFMFYEDVDFGWRVTLAGYDVRYVPTSIAYHRHHVSMNKFGNYREQYLLERNALACIYKNLGPDLLRTVFASALALANERGASRGEKEIDTANADAFAGTQIKKTAVTGAFAVGWFNENLEYFAALRKQVQATRVRDDSEILPLMRVALEPLEPYSAYLNAHKELVDHFDIEQKYFRPSRILVITGDMLSEKMAGPAIRAWEMAKRLSEKHQVKLCSTTGVIGVESADFDIHLGSSKELHALVDWSDIVIFQGFLLEVAPWIIDTDKILITDIYDPIHLEQLEQAKDQGPKGRDDTLLSSTNALNRQIIRGDRFLCASEKQRNFWLGQLAAMGRINRNFVGTGNNPESVIDIVPFGLNEVRPVQDYHAIKGKVPGISLEDKVILWGGGVYNWFDPLTLIRAVDILVKKHDNVRMYFLGVKHPNPAVPKMKMTQQAMDLADELGLTGKYVFFNHDWVDYNIRHNYLLDADCGVSTHFEHIETQYSFRTRILDYLWAGLPIVATEGDSFGNALNSENIGISVPPEDVDALATALERILFEPGLADDFKRNIARYSVQFEWRNALKPLLDFVDHAHRADDRKTVEGDTVRIDLQFAKVPFNLSRDAKLVVEHLKAGGPKLLADKVRSRLRKLF</sequence>
<proteinExistence type="inferred from homology"/>
<gene>
    <name evidence="6" type="ORF">SAMN04489737_0376</name>
</gene>
<evidence type="ECO:0000256" key="3">
    <source>
        <dbReference type="ARBA" id="ARBA00022676"/>
    </source>
</evidence>
<dbReference type="GO" id="GO:0016757">
    <property type="term" value="F:glycosyltransferase activity"/>
    <property type="evidence" value="ECO:0007669"/>
    <property type="project" value="UniProtKB-KW"/>
</dbReference>
<dbReference type="GeneID" id="65344131"/>
<protein>
    <recommendedName>
        <fullName evidence="5">Glycosyltransferase 2-like domain-containing protein</fullName>
    </recommendedName>
</protein>
<evidence type="ECO:0000313" key="7">
    <source>
        <dbReference type="Proteomes" id="UP000214355"/>
    </source>
</evidence>
<keyword evidence="4" id="KW-0808">Transferase</keyword>
<keyword evidence="7" id="KW-1185">Reference proteome</keyword>
<dbReference type="RefSeq" id="WP_091279220.1">
    <property type="nucleotide sequence ID" value="NZ_LT629804.1"/>
</dbReference>
<organism evidence="6 7">
    <name type="scientific">Arcanobacterium phocae</name>
    <dbReference type="NCBI Taxonomy" id="131112"/>
    <lineage>
        <taxon>Bacteria</taxon>
        <taxon>Bacillati</taxon>
        <taxon>Actinomycetota</taxon>
        <taxon>Actinomycetes</taxon>
        <taxon>Actinomycetales</taxon>
        <taxon>Actinomycetaceae</taxon>
        <taxon>Arcanobacterium</taxon>
    </lineage>
</organism>
<feature type="domain" description="Glycosyltransferase 2-like" evidence="5">
    <location>
        <begin position="5"/>
        <end position="177"/>
    </location>
</feature>
<evidence type="ECO:0000256" key="1">
    <source>
        <dbReference type="ARBA" id="ARBA00004776"/>
    </source>
</evidence>
<dbReference type="OrthoDB" id="9771846at2"/>
<dbReference type="Gene3D" id="3.40.50.2000">
    <property type="entry name" value="Glycogen Phosphorylase B"/>
    <property type="match status" value="1"/>
</dbReference>
<accession>A0A1H2LB02</accession>
<comment type="similarity">
    <text evidence="2">Belongs to the glycosyltransferase 2 family.</text>
</comment>
<dbReference type="SUPFAM" id="SSF53448">
    <property type="entry name" value="Nucleotide-diphospho-sugar transferases"/>
    <property type="match status" value="1"/>
</dbReference>
<dbReference type="PANTHER" id="PTHR43179:SF12">
    <property type="entry name" value="GALACTOFURANOSYLTRANSFERASE GLFT2"/>
    <property type="match status" value="1"/>
</dbReference>
<dbReference type="SUPFAM" id="SSF53756">
    <property type="entry name" value="UDP-Glycosyltransferase/glycogen phosphorylase"/>
    <property type="match status" value="1"/>
</dbReference>
<evidence type="ECO:0000313" key="6">
    <source>
        <dbReference type="EMBL" id="SDU78217.1"/>
    </source>
</evidence>
<dbReference type="PANTHER" id="PTHR43179">
    <property type="entry name" value="RHAMNOSYLTRANSFERASE WBBL"/>
    <property type="match status" value="1"/>
</dbReference>
<dbReference type="InterPro" id="IPR029044">
    <property type="entry name" value="Nucleotide-diphossugar_trans"/>
</dbReference>
<dbReference type="Pfam" id="PF13692">
    <property type="entry name" value="Glyco_trans_1_4"/>
    <property type="match status" value="1"/>
</dbReference>
<dbReference type="CDD" id="cd04186">
    <property type="entry name" value="GT_2_like_c"/>
    <property type="match status" value="1"/>
</dbReference>
<evidence type="ECO:0000256" key="2">
    <source>
        <dbReference type="ARBA" id="ARBA00006739"/>
    </source>
</evidence>
<dbReference type="CDD" id="cd03801">
    <property type="entry name" value="GT4_PimA-like"/>
    <property type="match status" value="1"/>
</dbReference>
<dbReference type="STRING" id="131112.SAMN04489737_0376"/>
<dbReference type="Proteomes" id="UP000214355">
    <property type="component" value="Chromosome I"/>
</dbReference>
<evidence type="ECO:0000259" key="5">
    <source>
        <dbReference type="Pfam" id="PF00535"/>
    </source>
</evidence>
<name>A0A1H2LB02_9ACTO</name>
<comment type="pathway">
    <text evidence="1">Cell wall biogenesis; cell wall polysaccharide biosynthesis.</text>
</comment>
<keyword evidence="3" id="KW-0328">Glycosyltransferase</keyword>
<dbReference type="AlphaFoldDB" id="A0A1H2LB02"/>
<dbReference type="EMBL" id="LT629804">
    <property type="protein sequence ID" value="SDU78217.1"/>
    <property type="molecule type" value="Genomic_DNA"/>
</dbReference>
<dbReference type="Gene3D" id="3.90.550.10">
    <property type="entry name" value="Spore Coat Polysaccharide Biosynthesis Protein SpsA, Chain A"/>
    <property type="match status" value="1"/>
</dbReference>